<reference evidence="3" key="1">
    <citation type="submission" date="2015-04" db="EMBL/GenBank/DDBJ databases">
        <title>The genome sequence of the plant pathogenic Rhizarian Plasmodiophora brassicae reveals insights in its biotrophic life cycle and the origin of chitin synthesis.</title>
        <authorList>
            <person name="Schwelm A."/>
            <person name="Fogelqvist J."/>
            <person name="Knaust A."/>
            <person name="Julke S."/>
            <person name="Lilja T."/>
            <person name="Dhandapani V."/>
            <person name="Bonilla-Rosso G."/>
            <person name="Karlsson M."/>
            <person name="Shevchenko A."/>
            <person name="Choi S.R."/>
            <person name="Kim H.G."/>
            <person name="Park J.Y."/>
            <person name="Lim Y.P."/>
            <person name="Ludwig-Muller J."/>
            <person name="Dixelius C."/>
        </authorList>
    </citation>
    <scope>NUCLEOTIDE SEQUENCE</scope>
    <source>
        <tissue evidence="3">Potato root galls</tissue>
    </source>
</reference>
<dbReference type="AlphaFoldDB" id="A0A0H5QY64"/>
<feature type="region of interest" description="Disordered" evidence="2">
    <location>
        <begin position="1"/>
        <end position="21"/>
    </location>
</feature>
<feature type="coiled-coil region" evidence="1">
    <location>
        <begin position="53"/>
        <end position="94"/>
    </location>
</feature>
<sequence>MDIKAQQETESKQAKAEKNRIDRELEMVQTHNRNIIVQTKDLRDRFTSSLQLLKTYKDRLTKEQNDKIQHENLVKKLQEELDQARRELQIASSIAYAEKEIAISQPNTKAGTIKSAAKEAFISESDSQNSGPIRKISLTRLQRLLDIQDNKLKIKCLDLNFDTKVAEKEDIISNLHRKDTYDQSNEDRDSSTNVEHISSEMRNQTLNGNTRQDSVPQSPSMNIRGDSVCHLTQKVLNENVDADSLGVDAESLTLISELNTKIGEDMLLQWSYDETLFQTLDAMEARDVREILDYQPNSDRSESDDEDDIQKIAIRMNRKVLI</sequence>
<name>A0A0H5QY64_9EUKA</name>
<accession>A0A0H5QY64</accession>
<feature type="region of interest" description="Disordered" evidence="2">
    <location>
        <begin position="199"/>
        <end position="222"/>
    </location>
</feature>
<organism evidence="3">
    <name type="scientific">Spongospora subterranea</name>
    <dbReference type="NCBI Taxonomy" id="70186"/>
    <lineage>
        <taxon>Eukaryota</taxon>
        <taxon>Sar</taxon>
        <taxon>Rhizaria</taxon>
        <taxon>Endomyxa</taxon>
        <taxon>Phytomyxea</taxon>
        <taxon>Plasmodiophorida</taxon>
        <taxon>Plasmodiophoridae</taxon>
        <taxon>Spongospora</taxon>
    </lineage>
</organism>
<dbReference type="EMBL" id="HACM01006225">
    <property type="protein sequence ID" value="CRZ06667.1"/>
    <property type="molecule type" value="Transcribed_RNA"/>
</dbReference>
<feature type="compositionally biased region" description="Polar residues" evidence="2">
    <location>
        <begin position="199"/>
        <end position="221"/>
    </location>
</feature>
<evidence type="ECO:0000256" key="1">
    <source>
        <dbReference type="SAM" id="Coils"/>
    </source>
</evidence>
<evidence type="ECO:0000256" key="2">
    <source>
        <dbReference type="SAM" id="MobiDB-lite"/>
    </source>
</evidence>
<keyword evidence="1" id="KW-0175">Coiled coil</keyword>
<proteinExistence type="predicted"/>
<protein>
    <submittedName>
        <fullName evidence="3">Uncharacterized protein</fullName>
    </submittedName>
</protein>
<evidence type="ECO:0000313" key="3">
    <source>
        <dbReference type="EMBL" id="CRZ06667.1"/>
    </source>
</evidence>